<proteinExistence type="predicted"/>
<dbReference type="SMR" id="A0A1I7SDQ8"/>
<sequence>MTSFYEAATSGRNYDRFATDDLMGENTLIKMKQHFWTAKQLLRNKLGKKEDDCLTASDAEFDSKLTSFYSIRDSSRNLMAGLEDLHHFFGNLQENNKAMGVLLIKQSRFQKAHVAKAMESVGQAQSYAYKSSGTALNTMVKMYRDLDTFFDRAVNDCAITVEAAERARTEYRGSLLWMKKSSEELDPESEQLMDQYRTAQAICRQNKEKFDQLKEDTFHKTDVLSQSRTKLLVATTQRYIEDIGEYIQEMSKSYSQVADELKDIDNYEIDVLTILNDPMSLVVEKNKAERPEVEDIPPSRKGEDEDRNECEQGVKSDLIGFESEPESDKSRADSPLGELPETIKPENLLEDPKSFVVGPLPTLYSQENQQFPKIEPPSGWINKVKCGAQDILNLNTGNRSEFMPSELVNQALELSKERSTGEWDDWITQFDPLQQNQQQNSSEI</sequence>
<dbReference type="WBParaSite" id="BXY_1116500.1">
    <property type="protein sequence ID" value="BXY_1116500.1"/>
    <property type="gene ID" value="BXY_1116500"/>
</dbReference>
<feature type="compositionally biased region" description="Basic and acidic residues" evidence="1">
    <location>
        <begin position="286"/>
        <end position="314"/>
    </location>
</feature>
<dbReference type="Proteomes" id="UP000659654">
    <property type="component" value="Unassembled WGS sequence"/>
</dbReference>
<dbReference type="PROSITE" id="PS50870">
    <property type="entry name" value="AH"/>
    <property type="match status" value="1"/>
</dbReference>
<dbReference type="Proteomes" id="UP000095284">
    <property type="component" value="Unplaced"/>
</dbReference>
<feature type="domain" description="AH" evidence="2">
    <location>
        <begin position="56"/>
        <end position="259"/>
    </location>
</feature>
<dbReference type="InterPro" id="IPR024114">
    <property type="entry name" value="Islet_autoAg_Ica1/Ica1-like"/>
</dbReference>
<dbReference type="InterPro" id="IPR010504">
    <property type="entry name" value="AH_dom"/>
</dbReference>
<dbReference type="GO" id="GO:0051049">
    <property type="term" value="P:regulation of transport"/>
    <property type="evidence" value="ECO:0007669"/>
    <property type="project" value="TreeGrafter"/>
</dbReference>
<evidence type="ECO:0000259" key="2">
    <source>
        <dbReference type="PROSITE" id="PS50870"/>
    </source>
</evidence>
<reference evidence="3" key="2">
    <citation type="submission" date="2020-09" db="EMBL/GenBank/DDBJ databases">
        <authorList>
            <person name="Kikuchi T."/>
        </authorList>
    </citation>
    <scope>NUCLEOTIDE SEQUENCE</scope>
    <source>
        <strain evidence="3">Ka4C1</strain>
    </source>
</reference>
<gene>
    <name evidence="3" type="ORF">BXYJ_LOCUS1423</name>
</gene>
<dbReference type="PANTHER" id="PTHR10164:SF4">
    <property type="entry name" value="GH23156P"/>
    <property type="match status" value="1"/>
</dbReference>
<dbReference type="EMBL" id="CAJFDI010000001">
    <property type="protein sequence ID" value="CAD5209399.1"/>
    <property type="molecule type" value="Genomic_DNA"/>
</dbReference>
<name>A0A1I7SDQ8_BURXY</name>
<dbReference type="GO" id="GO:0019904">
    <property type="term" value="F:protein domain specific binding"/>
    <property type="evidence" value="ECO:0007669"/>
    <property type="project" value="InterPro"/>
</dbReference>
<evidence type="ECO:0000313" key="4">
    <source>
        <dbReference type="Proteomes" id="UP000095284"/>
    </source>
</evidence>
<dbReference type="Pfam" id="PF06456">
    <property type="entry name" value="Arfaptin"/>
    <property type="match status" value="1"/>
</dbReference>
<dbReference type="Proteomes" id="UP000582659">
    <property type="component" value="Unassembled WGS sequence"/>
</dbReference>
<keyword evidence="5" id="KW-1185">Reference proteome</keyword>
<dbReference type="OrthoDB" id="2126778at2759"/>
<dbReference type="SUPFAM" id="SSF103657">
    <property type="entry name" value="BAR/IMD domain-like"/>
    <property type="match status" value="1"/>
</dbReference>
<dbReference type="AlphaFoldDB" id="A0A1I7SDQ8"/>
<evidence type="ECO:0000313" key="6">
    <source>
        <dbReference type="WBParaSite" id="BXY_1116500.1"/>
    </source>
</evidence>
<dbReference type="GO" id="GO:0005794">
    <property type="term" value="C:Golgi apparatus"/>
    <property type="evidence" value="ECO:0007669"/>
    <property type="project" value="TreeGrafter"/>
</dbReference>
<evidence type="ECO:0000256" key="1">
    <source>
        <dbReference type="SAM" id="MobiDB-lite"/>
    </source>
</evidence>
<reference evidence="6" key="1">
    <citation type="submission" date="2016-11" db="UniProtKB">
        <authorList>
            <consortium name="WormBaseParasite"/>
        </authorList>
    </citation>
    <scope>IDENTIFICATION</scope>
</reference>
<dbReference type="InterPro" id="IPR027267">
    <property type="entry name" value="AH/BAR_dom_sf"/>
</dbReference>
<dbReference type="EMBL" id="CAJFCV020000001">
    <property type="protein sequence ID" value="CAG9084415.1"/>
    <property type="molecule type" value="Genomic_DNA"/>
</dbReference>
<dbReference type="SMART" id="SM01015">
    <property type="entry name" value="Arfaptin"/>
    <property type="match status" value="1"/>
</dbReference>
<protein>
    <submittedName>
        <fullName evidence="3">(pine wood nematode) hypothetical protein</fullName>
    </submittedName>
    <submittedName>
        <fullName evidence="6">AH domain-containing protein</fullName>
    </submittedName>
</protein>
<dbReference type="PANTHER" id="PTHR10164">
    <property type="entry name" value="ISLET CELL AUTOANTIGEN 1"/>
    <property type="match status" value="1"/>
</dbReference>
<dbReference type="eggNOG" id="KOG3891">
    <property type="taxonomic scope" value="Eukaryota"/>
</dbReference>
<feature type="region of interest" description="Disordered" evidence="1">
    <location>
        <begin position="286"/>
        <end position="345"/>
    </location>
</feature>
<organism evidence="4 6">
    <name type="scientific">Bursaphelenchus xylophilus</name>
    <name type="common">Pinewood nematode worm</name>
    <name type="synonym">Aphelenchoides xylophilus</name>
    <dbReference type="NCBI Taxonomy" id="6326"/>
    <lineage>
        <taxon>Eukaryota</taxon>
        <taxon>Metazoa</taxon>
        <taxon>Ecdysozoa</taxon>
        <taxon>Nematoda</taxon>
        <taxon>Chromadorea</taxon>
        <taxon>Rhabditida</taxon>
        <taxon>Tylenchina</taxon>
        <taxon>Tylenchomorpha</taxon>
        <taxon>Aphelenchoidea</taxon>
        <taxon>Aphelenchoididae</taxon>
        <taxon>Bursaphelenchus</taxon>
    </lineage>
</organism>
<evidence type="ECO:0000313" key="3">
    <source>
        <dbReference type="EMBL" id="CAD5209399.1"/>
    </source>
</evidence>
<dbReference type="Gene3D" id="1.20.1270.60">
    <property type="entry name" value="Arfaptin homology (AH) domain/BAR domain"/>
    <property type="match status" value="1"/>
</dbReference>
<evidence type="ECO:0000313" key="5">
    <source>
        <dbReference type="Proteomes" id="UP000659654"/>
    </source>
</evidence>
<accession>A0A1I7SDQ8</accession>